<dbReference type="RefSeq" id="WP_269459641.1">
    <property type="nucleotide sequence ID" value="NZ_JOEF01000034.1"/>
</dbReference>
<organism evidence="1 2">
    <name type="scientific">Allokutzneria albata</name>
    <name type="common">Kibdelosporangium albatum</name>
    <dbReference type="NCBI Taxonomy" id="211114"/>
    <lineage>
        <taxon>Bacteria</taxon>
        <taxon>Bacillati</taxon>
        <taxon>Actinomycetota</taxon>
        <taxon>Actinomycetes</taxon>
        <taxon>Pseudonocardiales</taxon>
        <taxon>Pseudonocardiaceae</taxon>
        <taxon>Allokutzneria</taxon>
    </lineage>
</organism>
<protein>
    <submittedName>
        <fullName evidence="1">Uncharacterized protein</fullName>
    </submittedName>
</protein>
<accession>A0A1G9THI6</accession>
<dbReference type="EMBL" id="LT629701">
    <property type="protein sequence ID" value="SDM47103.1"/>
    <property type="molecule type" value="Genomic_DNA"/>
</dbReference>
<proteinExistence type="predicted"/>
<reference evidence="1 2" key="1">
    <citation type="submission" date="2016-10" db="EMBL/GenBank/DDBJ databases">
        <authorList>
            <person name="de Groot N.N."/>
        </authorList>
    </citation>
    <scope>NUCLEOTIDE SEQUENCE [LARGE SCALE GENOMIC DNA]</scope>
    <source>
        <strain evidence="1 2">DSM 44149</strain>
    </source>
</reference>
<gene>
    <name evidence="1" type="ORF">SAMN04489726_1789</name>
</gene>
<keyword evidence="2" id="KW-1185">Reference proteome</keyword>
<dbReference type="AlphaFoldDB" id="A0A1G9THI6"/>
<sequence>MDMWNQEQVKAEVAYRRERAMRTGRRVRVTAKKRWWMRGKAT</sequence>
<name>A0A1G9THI6_ALLAB</name>
<dbReference type="Proteomes" id="UP000183376">
    <property type="component" value="Chromosome I"/>
</dbReference>
<evidence type="ECO:0000313" key="2">
    <source>
        <dbReference type="Proteomes" id="UP000183376"/>
    </source>
</evidence>
<evidence type="ECO:0000313" key="1">
    <source>
        <dbReference type="EMBL" id="SDM47103.1"/>
    </source>
</evidence>